<feature type="compositionally biased region" description="Polar residues" evidence="1">
    <location>
        <begin position="63"/>
        <end position="72"/>
    </location>
</feature>
<evidence type="ECO:0000256" key="1">
    <source>
        <dbReference type="SAM" id="MobiDB-lite"/>
    </source>
</evidence>
<feature type="compositionally biased region" description="Polar residues" evidence="1">
    <location>
        <begin position="29"/>
        <end position="41"/>
    </location>
</feature>
<evidence type="ECO:0000313" key="3">
    <source>
        <dbReference type="Proteomes" id="UP000193411"/>
    </source>
</evidence>
<feature type="region of interest" description="Disordered" evidence="1">
    <location>
        <begin position="1"/>
        <end position="41"/>
    </location>
</feature>
<dbReference type="PANTHER" id="PTHR22028">
    <property type="entry name" value="SFI1 SPINDLE BODY DOMAIN-CONTAINING PROTEIN-RELATED"/>
    <property type="match status" value="1"/>
</dbReference>
<dbReference type="AlphaFoldDB" id="A0A1Y2H797"/>
<dbReference type="GO" id="GO:0019902">
    <property type="term" value="F:phosphatase binding"/>
    <property type="evidence" value="ECO:0007669"/>
    <property type="project" value="TreeGrafter"/>
</dbReference>
<dbReference type="Proteomes" id="UP000193411">
    <property type="component" value="Unassembled WGS sequence"/>
</dbReference>
<proteinExistence type="predicted"/>
<name>A0A1Y2H797_9FUNG</name>
<gene>
    <name evidence="2" type="ORF">BCR44DRAFT_1444807</name>
</gene>
<reference evidence="2 3" key="1">
    <citation type="submission" date="2016-07" db="EMBL/GenBank/DDBJ databases">
        <title>Pervasive Adenine N6-methylation of Active Genes in Fungi.</title>
        <authorList>
            <consortium name="DOE Joint Genome Institute"/>
            <person name="Mondo S.J."/>
            <person name="Dannebaum R.O."/>
            <person name="Kuo R.C."/>
            <person name="Labutti K."/>
            <person name="Haridas S."/>
            <person name="Kuo A."/>
            <person name="Salamov A."/>
            <person name="Ahrendt S.R."/>
            <person name="Lipzen A."/>
            <person name="Sullivan W."/>
            <person name="Andreopoulos W.B."/>
            <person name="Clum A."/>
            <person name="Lindquist E."/>
            <person name="Daum C."/>
            <person name="Ramamoorthy G.K."/>
            <person name="Gryganskyi A."/>
            <person name="Culley D."/>
            <person name="Magnuson J.K."/>
            <person name="James T.Y."/>
            <person name="O'Malley M.A."/>
            <person name="Stajich J.E."/>
            <person name="Spatafora J.W."/>
            <person name="Visel A."/>
            <person name="Grigoriev I.V."/>
        </authorList>
    </citation>
    <scope>NUCLEOTIDE SEQUENCE [LARGE SCALE GENOMIC DNA]</scope>
    <source>
        <strain evidence="2 3">PL171</strain>
    </source>
</reference>
<comment type="caution">
    <text evidence="2">The sequence shown here is derived from an EMBL/GenBank/DDBJ whole genome shotgun (WGS) entry which is preliminary data.</text>
</comment>
<evidence type="ECO:0008006" key="4">
    <source>
        <dbReference type="Google" id="ProtNLM"/>
    </source>
</evidence>
<dbReference type="PANTHER" id="PTHR22028:SF9">
    <property type="entry name" value="SFI1 SPINDLE BODY DOMAIN-CONTAINING PROTEIN"/>
    <property type="match status" value="1"/>
</dbReference>
<organism evidence="2 3">
    <name type="scientific">Catenaria anguillulae PL171</name>
    <dbReference type="NCBI Taxonomy" id="765915"/>
    <lineage>
        <taxon>Eukaryota</taxon>
        <taxon>Fungi</taxon>
        <taxon>Fungi incertae sedis</taxon>
        <taxon>Blastocladiomycota</taxon>
        <taxon>Blastocladiomycetes</taxon>
        <taxon>Blastocladiales</taxon>
        <taxon>Catenariaceae</taxon>
        <taxon>Catenaria</taxon>
    </lineage>
</organism>
<feature type="region of interest" description="Disordered" evidence="1">
    <location>
        <begin position="57"/>
        <end position="76"/>
    </location>
</feature>
<protein>
    <recommendedName>
        <fullName evidence="4">Sfi1 spindle body protein-domain-containing protein</fullName>
    </recommendedName>
</protein>
<dbReference type="InterPro" id="IPR052270">
    <property type="entry name" value="CACF_protein"/>
</dbReference>
<keyword evidence="3" id="KW-1185">Reference proteome</keyword>
<accession>A0A1Y2H797</accession>
<evidence type="ECO:0000313" key="2">
    <source>
        <dbReference type="EMBL" id="ORZ30467.1"/>
    </source>
</evidence>
<dbReference type="EMBL" id="MCFL01000084">
    <property type="protein sequence ID" value="ORZ30467.1"/>
    <property type="molecule type" value="Genomic_DNA"/>
</dbReference>
<sequence>MPSLGQRLLPAATTRATGSLSDHHGSAPPRTQGQSLPKSRLPQPTQIARLQPPNAHAHFHGTATMSVPSTPVSAAGGAGNRIRVRIKRSELDRVRTCIRHSRDQEQASPLRQVFVAWRQLTAQSRALWRLQIKLAARVRYTAMMCALRVMRQRLRERREERLAAQHYRNAQARLILNHWQSQLDWKQKHQSDHDLATRHHASVLVASTFLRMLVAFRRRHHLTVLLSAARHVHQRNLLFRSLTHWSDATIEQKRLRAPLAWAQRQVANVVLATKTINVWAARMAQVKRERELRGIADRVCERAVKQRVLGAWVGQLERVRQMQVAANAHLAAIQGKQPSRDQSVAHMRLALDRWRSVLVHYQSLEVASTLAVQHAQECLQRRVMVAWNRKLACTRQLTQAAHKHHVQTHLAALRLRLAAFLTHWRAATTRRIQSHALAARVAQFRSHTLASRALRAWVHDTRLRKARGQLKTIAGSIYSANLAAHILRSWSVRVEQVRDERTQLCRIVAWATLKSKQRAWTAWVLVCEMRRVKEERRRLAGEYCEHKRVGRTWERWVARCARVRWERESNGIAHEVASHRLRGAVVKAWRDRLVGRRREQAIVAECELRRAERWIVTCMRAWVAWVKEGQLEKTQVEVADTWNAVRLIRTVLARGMAEVRLTTVGRAVHEEQMLNRVVGKWMSKYRARMDENGRVDEYRAALGKRIVERHLIAWLLHTKSVVLKHLKRDRAIRLHQAHLVSSALRHWSAKSSQKRHHWVQAQKALAFHNSSMLCSTFRHWHASRPDWSRVYARNLARPREFHDLGILRKAFDIWRVEVVKRKAAVWRMGVVERLRKVQTGLGERHAQEAASPHVAMPSPRYMRVRRIQDSAVELELDVGYMGKGVRKQRDDNAGSHPVIACEFRGDASLTLHRKQPRLWPSDELAHLLVRD</sequence>